<evidence type="ECO:0000313" key="1">
    <source>
        <dbReference type="EMBL" id="CDW84213.1"/>
    </source>
</evidence>
<dbReference type="AlphaFoldDB" id="A0A078ATN9"/>
<dbReference type="Proteomes" id="UP000039865">
    <property type="component" value="Unassembled WGS sequence"/>
</dbReference>
<evidence type="ECO:0000313" key="2">
    <source>
        <dbReference type="Proteomes" id="UP000039865"/>
    </source>
</evidence>
<dbReference type="EMBL" id="CCKQ01012594">
    <property type="protein sequence ID" value="CDW84213.1"/>
    <property type="molecule type" value="Genomic_DNA"/>
</dbReference>
<proteinExistence type="predicted"/>
<organism evidence="1 2">
    <name type="scientific">Stylonychia lemnae</name>
    <name type="common">Ciliate</name>
    <dbReference type="NCBI Taxonomy" id="5949"/>
    <lineage>
        <taxon>Eukaryota</taxon>
        <taxon>Sar</taxon>
        <taxon>Alveolata</taxon>
        <taxon>Ciliophora</taxon>
        <taxon>Intramacronucleata</taxon>
        <taxon>Spirotrichea</taxon>
        <taxon>Stichotrichia</taxon>
        <taxon>Sporadotrichida</taxon>
        <taxon>Oxytrichidae</taxon>
        <taxon>Stylonychinae</taxon>
        <taxon>Stylonychia</taxon>
    </lineage>
</organism>
<gene>
    <name evidence="1" type="primary">Contig7818.g8341</name>
    <name evidence="1" type="ORF">STYLEM_13270</name>
</gene>
<keyword evidence="2" id="KW-1185">Reference proteome</keyword>
<protein>
    <submittedName>
        <fullName evidence="1">Uncharacterized protein</fullName>
    </submittedName>
</protein>
<sequence length="215" mass="25077">MNRKTHSNEPYIKDFAFYKTRFANKHKEIKHKLRDYALIVERFQDQSNKAYGDMESGGTYGNIQEVIANVNKTSEDIQMEIDEVYYFNYKGINFQLEEIEKEMSKLSNISQSEKTISYKLKNSLKDLQIEHSQLKIKHHQSTFHAKREGDGKTTNRMKNILKESDRLDSTIALADEIINMGNQSSSNMAAKMKSFVKQAKTQRGYRTQLCPVWTN</sequence>
<reference evidence="1 2" key="1">
    <citation type="submission" date="2014-06" db="EMBL/GenBank/DDBJ databases">
        <authorList>
            <person name="Swart Estienne"/>
        </authorList>
    </citation>
    <scope>NUCLEOTIDE SEQUENCE [LARGE SCALE GENOMIC DNA]</scope>
    <source>
        <strain evidence="1 2">130c</strain>
    </source>
</reference>
<dbReference type="InParanoid" id="A0A078ATN9"/>
<accession>A0A078ATN9</accession>
<name>A0A078ATN9_STYLE</name>